<name>A0A916MUV0_9BURK</name>
<protein>
    <submittedName>
        <fullName evidence="3">Uncharacterized protein</fullName>
    </submittedName>
</protein>
<accession>A0A916MUV0</accession>
<feature type="chain" id="PRO_5037251064" evidence="2">
    <location>
        <begin position="42"/>
        <end position="405"/>
    </location>
</feature>
<evidence type="ECO:0000313" key="3">
    <source>
        <dbReference type="EMBL" id="CAG2139736.1"/>
    </source>
</evidence>
<evidence type="ECO:0000313" key="4">
    <source>
        <dbReference type="Proteomes" id="UP000672934"/>
    </source>
</evidence>
<dbReference type="EMBL" id="CAJPUY010000006">
    <property type="protein sequence ID" value="CAG2139736.1"/>
    <property type="molecule type" value="Genomic_DNA"/>
</dbReference>
<proteinExistence type="predicted"/>
<comment type="caution">
    <text evidence="3">The sequence shown here is derived from an EMBL/GenBank/DDBJ whole genome shotgun (WGS) entry which is preliminary data.</text>
</comment>
<feature type="region of interest" description="Disordered" evidence="1">
    <location>
        <begin position="386"/>
        <end position="405"/>
    </location>
</feature>
<reference evidence="3" key="1">
    <citation type="submission" date="2021-03" db="EMBL/GenBank/DDBJ databases">
        <authorList>
            <person name="Peeters C."/>
        </authorList>
    </citation>
    <scope>NUCLEOTIDE SEQUENCE</scope>
    <source>
        <strain evidence="3">LMG 31506</strain>
    </source>
</reference>
<feature type="compositionally biased region" description="Basic and acidic residues" evidence="1">
    <location>
        <begin position="394"/>
        <end position="405"/>
    </location>
</feature>
<evidence type="ECO:0000256" key="1">
    <source>
        <dbReference type="SAM" id="MobiDB-lite"/>
    </source>
</evidence>
<feature type="signal peptide" evidence="2">
    <location>
        <begin position="1"/>
        <end position="41"/>
    </location>
</feature>
<sequence length="405" mass="44780">MSPVRAFKRVLRSSTGALPGKSWLAAGVVTIAALLSTAAAATDFGSQGGPEPANIGEIADVLRADAYDLELLISFGTSKGGSAGHIALAIRDQAPGDDLVYSANFYADRDSKHAAGHYTDDLMVAIPKLEYLFRTVSSVAPTASFGLDFGEIYKRSVIGVRVYGVPASDKTALAAYFRRINDDFHRQARNTEYHRGEIRYDYLRLNCAKTIGAAFRYGAGYKDLEVTSARVLSGRRVVAAATANVPTEMAMKLVREWGARGYGMDVVLYKKYGGSTYVDPLEEEKVAFKDLPNRFPSVLSLDFRREQGAYKDFDNLFAMYLLYNLGRYSVRVNEQTLRLEIEKEKEPMTYAEAAALADRNARSDSRNFRRGILFRPLGTRIGETPDNTHLYDYSARDAEGRKAAQ</sequence>
<dbReference type="Proteomes" id="UP000672934">
    <property type="component" value="Unassembled WGS sequence"/>
</dbReference>
<keyword evidence="4" id="KW-1185">Reference proteome</keyword>
<gene>
    <name evidence="3" type="ORF">LMG31506_02159</name>
</gene>
<organism evidence="3 4">
    <name type="scientific">Cupriavidus yeoncheonensis</name>
    <dbReference type="NCBI Taxonomy" id="1462994"/>
    <lineage>
        <taxon>Bacteria</taxon>
        <taxon>Pseudomonadati</taxon>
        <taxon>Pseudomonadota</taxon>
        <taxon>Betaproteobacteria</taxon>
        <taxon>Burkholderiales</taxon>
        <taxon>Burkholderiaceae</taxon>
        <taxon>Cupriavidus</taxon>
    </lineage>
</organism>
<dbReference type="AlphaFoldDB" id="A0A916MUV0"/>
<evidence type="ECO:0000256" key="2">
    <source>
        <dbReference type="SAM" id="SignalP"/>
    </source>
</evidence>
<keyword evidence="2" id="KW-0732">Signal</keyword>